<dbReference type="PANTHER" id="PTHR35798">
    <property type="entry name" value="CELL DIVISION PROTEIN SEPF"/>
    <property type="match status" value="1"/>
</dbReference>
<comment type="subunit">
    <text evidence="5">Homodimer. Interacts with FtsZ.</text>
</comment>
<dbReference type="InterPro" id="IPR038594">
    <property type="entry name" value="SepF-like_sf"/>
</dbReference>
<dbReference type="Gene3D" id="3.30.110.150">
    <property type="entry name" value="SepF-like protein"/>
    <property type="match status" value="1"/>
</dbReference>
<name>A0A1H6W9J2_9FIRM</name>
<dbReference type="InterPro" id="IPR007561">
    <property type="entry name" value="Cell_div_SepF/SepF-rel"/>
</dbReference>
<evidence type="ECO:0000313" key="6">
    <source>
        <dbReference type="EMBL" id="SEJ11844.1"/>
    </source>
</evidence>
<dbReference type="AlphaFoldDB" id="A0A1H6W9J2"/>
<dbReference type="EMBL" id="FNZK01000003">
    <property type="protein sequence ID" value="SEJ11844.1"/>
    <property type="molecule type" value="Genomic_DNA"/>
</dbReference>
<evidence type="ECO:0000256" key="4">
    <source>
        <dbReference type="ARBA" id="ARBA00044936"/>
    </source>
</evidence>
<accession>A0A1H6W9J2</accession>
<evidence type="ECO:0000256" key="2">
    <source>
        <dbReference type="ARBA" id="ARBA00023210"/>
    </source>
</evidence>
<dbReference type="InterPro" id="IPR023052">
    <property type="entry name" value="Cell_div_SepF"/>
</dbReference>
<comment type="subcellular location">
    <subcellularLocation>
        <location evidence="5">Cytoplasm</location>
    </subcellularLocation>
    <text evidence="5">Localizes to the division site, in a FtsZ-dependent manner.</text>
</comment>
<evidence type="ECO:0000256" key="5">
    <source>
        <dbReference type="HAMAP-Rule" id="MF_01197"/>
    </source>
</evidence>
<dbReference type="GO" id="GO:0043093">
    <property type="term" value="P:FtsZ-dependent cytokinesis"/>
    <property type="evidence" value="ECO:0007669"/>
    <property type="project" value="UniProtKB-UniRule"/>
</dbReference>
<dbReference type="Pfam" id="PF04472">
    <property type="entry name" value="SepF"/>
    <property type="match status" value="1"/>
</dbReference>
<dbReference type="HAMAP" id="MF_01197">
    <property type="entry name" value="SepF"/>
    <property type="match status" value="1"/>
</dbReference>
<comment type="similarity">
    <text evidence="5">Belongs to the SepF family.</text>
</comment>
<keyword evidence="2 5" id="KW-0717">Septation</keyword>
<sequence length="164" mass="18241">MSFIDKFCGKLGLIDSVDKEVEIQEQKGESTEEQTAANEFKSKKTSSYAQNNVVNFHATSSTNNTNVVARQMNVIVIEPLSFDDAQQVADYLKNKKPVVVNFENTDSEVAKRIIDFISGTTYALSGDIKKVGNNVFLCAPSNVDVTYTQQENKASDTDMPWLKK</sequence>
<keyword evidence="3 5" id="KW-0131">Cell cycle</keyword>
<evidence type="ECO:0000313" key="7">
    <source>
        <dbReference type="Proteomes" id="UP000199662"/>
    </source>
</evidence>
<dbReference type="RefSeq" id="WP_091829631.1">
    <property type="nucleotide sequence ID" value="NZ_FNZK01000003.1"/>
</dbReference>
<protein>
    <recommendedName>
        <fullName evidence="5">Cell division protein SepF</fullName>
    </recommendedName>
</protein>
<dbReference type="STRING" id="84035.SAMN05660742_103229"/>
<dbReference type="GO" id="GO:0000917">
    <property type="term" value="P:division septum assembly"/>
    <property type="evidence" value="ECO:0007669"/>
    <property type="project" value="UniProtKB-KW"/>
</dbReference>
<gene>
    <name evidence="5" type="primary">sepF</name>
    <name evidence="6" type="ORF">SAMN05660742_103229</name>
</gene>
<keyword evidence="7" id="KW-1185">Reference proteome</keyword>
<comment type="function">
    <text evidence="4 5">Cell division protein that is part of the divisome complex and is recruited early to the Z-ring. Probably stimulates Z-ring formation, perhaps through the cross-linking of FtsZ protofilaments. Its function overlaps with FtsA.</text>
</comment>
<organism evidence="6 7">
    <name type="scientific">Propionispira arboris</name>
    <dbReference type="NCBI Taxonomy" id="84035"/>
    <lineage>
        <taxon>Bacteria</taxon>
        <taxon>Bacillati</taxon>
        <taxon>Bacillota</taxon>
        <taxon>Negativicutes</taxon>
        <taxon>Selenomonadales</taxon>
        <taxon>Selenomonadaceae</taxon>
        <taxon>Propionispira</taxon>
    </lineage>
</organism>
<evidence type="ECO:0000256" key="1">
    <source>
        <dbReference type="ARBA" id="ARBA00022618"/>
    </source>
</evidence>
<evidence type="ECO:0000256" key="3">
    <source>
        <dbReference type="ARBA" id="ARBA00023306"/>
    </source>
</evidence>
<dbReference type="PANTHER" id="PTHR35798:SF1">
    <property type="entry name" value="CELL DIVISION PROTEIN SEPF"/>
    <property type="match status" value="1"/>
</dbReference>
<proteinExistence type="inferred from homology"/>
<dbReference type="Proteomes" id="UP000199662">
    <property type="component" value="Unassembled WGS sequence"/>
</dbReference>
<dbReference type="GO" id="GO:0005737">
    <property type="term" value="C:cytoplasm"/>
    <property type="evidence" value="ECO:0007669"/>
    <property type="project" value="UniProtKB-SubCell"/>
</dbReference>
<keyword evidence="1 5" id="KW-0132">Cell division</keyword>
<reference evidence="6 7" key="1">
    <citation type="submission" date="2016-10" db="EMBL/GenBank/DDBJ databases">
        <authorList>
            <person name="de Groot N.N."/>
        </authorList>
    </citation>
    <scope>NUCLEOTIDE SEQUENCE [LARGE SCALE GENOMIC DNA]</scope>
    <source>
        <strain evidence="6 7">DSM 2179</strain>
    </source>
</reference>
<keyword evidence="5" id="KW-0963">Cytoplasm</keyword>